<dbReference type="EMBL" id="MZNU01000236">
    <property type="protein sequence ID" value="OWP02434.1"/>
    <property type="molecule type" value="Genomic_DNA"/>
</dbReference>
<dbReference type="InterPro" id="IPR013783">
    <property type="entry name" value="Ig-like_fold"/>
</dbReference>
<feature type="compositionally biased region" description="Basic and acidic residues" evidence="1">
    <location>
        <begin position="810"/>
        <end position="819"/>
    </location>
</feature>
<feature type="compositionally biased region" description="Acidic residues" evidence="1">
    <location>
        <begin position="204"/>
        <end position="215"/>
    </location>
</feature>
<feature type="compositionally biased region" description="Low complexity" evidence="1">
    <location>
        <begin position="874"/>
        <end position="884"/>
    </location>
</feature>
<feature type="compositionally biased region" description="Basic and acidic residues" evidence="1">
    <location>
        <begin position="949"/>
        <end position="962"/>
    </location>
</feature>
<organism evidence="4 5">
    <name type="scientific">Diplocarpon coronariae</name>
    <dbReference type="NCBI Taxonomy" id="2795749"/>
    <lineage>
        <taxon>Eukaryota</taxon>
        <taxon>Fungi</taxon>
        <taxon>Dikarya</taxon>
        <taxon>Ascomycota</taxon>
        <taxon>Pezizomycotina</taxon>
        <taxon>Leotiomycetes</taxon>
        <taxon>Helotiales</taxon>
        <taxon>Drepanopezizaceae</taxon>
        <taxon>Diplocarpon</taxon>
    </lineage>
</organism>
<proteinExistence type="predicted"/>
<feature type="compositionally biased region" description="Polar residues" evidence="1">
    <location>
        <begin position="736"/>
        <end position="747"/>
    </location>
</feature>
<feature type="region of interest" description="Disordered" evidence="1">
    <location>
        <begin position="194"/>
        <end position="222"/>
    </location>
</feature>
<feature type="compositionally biased region" description="Polar residues" evidence="1">
    <location>
        <begin position="967"/>
        <end position="981"/>
    </location>
</feature>
<dbReference type="OrthoDB" id="5572782at2759"/>
<feature type="domain" description="Fibronectin type-III" evidence="3">
    <location>
        <begin position="100"/>
        <end position="178"/>
    </location>
</feature>
<feature type="compositionally biased region" description="Low complexity" evidence="1">
    <location>
        <begin position="658"/>
        <end position="677"/>
    </location>
</feature>
<gene>
    <name evidence="4" type="ORF">B2J93_3222</name>
</gene>
<dbReference type="SMART" id="SM00060">
    <property type="entry name" value="FN3"/>
    <property type="match status" value="1"/>
</dbReference>
<feature type="region of interest" description="Disordered" evidence="1">
    <location>
        <begin position="863"/>
        <end position="892"/>
    </location>
</feature>
<keyword evidence="2" id="KW-0812">Transmembrane</keyword>
<feature type="region of interest" description="Disordered" evidence="1">
    <location>
        <begin position="350"/>
        <end position="392"/>
    </location>
</feature>
<dbReference type="InterPro" id="IPR003961">
    <property type="entry name" value="FN3_dom"/>
</dbReference>
<evidence type="ECO:0000313" key="5">
    <source>
        <dbReference type="Proteomes" id="UP000242519"/>
    </source>
</evidence>
<keyword evidence="5" id="KW-1185">Reference proteome</keyword>
<accession>A0A218Z3Z9</accession>
<feature type="region of interest" description="Disordered" evidence="1">
    <location>
        <begin position="237"/>
        <end position="267"/>
    </location>
</feature>
<feature type="region of interest" description="Disordered" evidence="1">
    <location>
        <begin position="1120"/>
        <end position="1142"/>
    </location>
</feature>
<feature type="compositionally biased region" description="Basic and acidic residues" evidence="1">
    <location>
        <begin position="1122"/>
        <end position="1133"/>
    </location>
</feature>
<name>A0A218Z3Z9_9HELO</name>
<evidence type="ECO:0000256" key="2">
    <source>
        <dbReference type="SAM" id="Phobius"/>
    </source>
</evidence>
<reference evidence="4" key="1">
    <citation type="submission" date="2017-04" db="EMBL/GenBank/DDBJ databases">
        <title>Draft genome sequence of Marssonina coronaria NL1: causal agent of apple blotch.</title>
        <authorList>
            <person name="Cheng Q."/>
        </authorList>
    </citation>
    <scope>NUCLEOTIDE SEQUENCE [LARGE SCALE GENOMIC DNA]</scope>
    <source>
        <strain evidence="4">NL1</strain>
    </source>
</reference>
<evidence type="ECO:0000256" key="1">
    <source>
        <dbReference type="SAM" id="MobiDB-lite"/>
    </source>
</evidence>
<dbReference type="Proteomes" id="UP000242519">
    <property type="component" value="Unassembled WGS sequence"/>
</dbReference>
<dbReference type="InParanoid" id="A0A218Z3Z9"/>
<feature type="region of interest" description="Disordered" evidence="1">
    <location>
        <begin position="1046"/>
        <end position="1088"/>
    </location>
</feature>
<keyword evidence="2" id="KW-1133">Transmembrane helix</keyword>
<feature type="compositionally biased region" description="Basic and acidic residues" evidence="1">
    <location>
        <begin position="360"/>
        <end position="392"/>
    </location>
</feature>
<feature type="region of interest" description="Disordered" evidence="1">
    <location>
        <begin position="637"/>
        <end position="847"/>
    </location>
</feature>
<dbReference type="CDD" id="cd00063">
    <property type="entry name" value="FN3"/>
    <property type="match status" value="1"/>
</dbReference>
<feature type="region of interest" description="Disordered" evidence="1">
    <location>
        <begin position="446"/>
        <end position="469"/>
    </location>
</feature>
<feature type="compositionally biased region" description="Polar residues" evidence="1">
    <location>
        <begin position="1007"/>
        <end position="1021"/>
    </location>
</feature>
<protein>
    <recommendedName>
        <fullName evidence="3">Fibronectin type-III domain-containing protein</fullName>
    </recommendedName>
</protein>
<evidence type="ECO:0000259" key="3">
    <source>
        <dbReference type="SMART" id="SM00060"/>
    </source>
</evidence>
<dbReference type="Gene3D" id="2.60.40.10">
    <property type="entry name" value="Immunoglobulins"/>
    <property type="match status" value="1"/>
</dbReference>
<dbReference type="STRING" id="503106.A0A218Z3Z9"/>
<keyword evidence="2" id="KW-0472">Membrane</keyword>
<sequence>MFPTKHHRHLADSLRLLPIQRPARCKVDIYPREVQFSLRRMLPAVYYDLVVWVLAHGHLVMLILQSTATASAFLWLLYRAYKTLRTPVSHLIDTLGVDVPDAPEVTLAGLKSNACTIQWSRPGPGSHKAVAKYFIQVNGVNVGESSRLETAIEVTGLKSRYFYNIRVIAVGANHFQAGSKVLRIATLCKDGQPHWGDTRPPLEQDPDDQDSDCSDDAYPGRGHGVEIQAATLPEPAPIPLARESSGASLVGQRRNTGGRKHSPSAAAADQVAREAAIANQPQETMHMLTEVFETARRDTDRIVADTAIELDDFKRQQRILERERDEKRQALKDREETSEKLKKEVTLAERANRAAQNKKTQKEKVLRERMAESQKMRDDMARWKQESQDMKKEKELWKKEKEKLAKRKDTQIAKIKLEISQKQLELEGLDNDIHNLGLQNSDLEAERRKLPGSEENEETHAQDATDRREELEWQARENGHISRLTASSQRLREIEYITAQHQAHLTALQQTLPLHYNANSSGVDFDTVGGSTAKPGRTRNRKSRTTLISSPVAGQTTIGSQFSSAYTYNNILSRALSPSFAPGPYIEMNNDTGLVIQSDHTSGMSEEEIRMLTSGAPLSPTAASLLPSNIFADDEHDEREGRPFFSNVGETLDKDPQSPDSSSRSASLISSPQISSQNLARYGVSSRDYPNDNDRPVFGTIRSSPTQPVAHKSLKSMFSLPRSRGKTAAAGPTLGSLKQGQSQSLPRSTEETESLTRSRRLSFSPGWPTFFKGQPAPEPSTQGNAPAPARNAGVKSRRCFNVFSNSMDDSSARSERDPSSPRPTSIASSDLPRPSTESAPFGWGPAPDLVNRNSPLATHWSVHVPPTWSRNPSRRQSMQRGSSSALNTGIASDDDEFLPASDYLACQSSPPAVGVIGPRRASSHKSVAPALNPAAPAFMGFKFGLTTKSNKEKEKDRSRSLEIHISPNESLQDLSNLSSPAASRKSRDTHSIHTQNSMAESHDSLDRTLSNATSDPNTSSGPGVKDSAFKQLLRKGSSSKFSISSFRSKDKYRGISSTPSSDRGLGDHQDSSFDEFGESSALGRSVDSMASIPMLGSSVSGKEKDGGTTKMWTRFALKKGKGKESSEFDRSENEIAGDEPWI</sequence>
<dbReference type="InterPro" id="IPR036116">
    <property type="entry name" value="FN3_sf"/>
</dbReference>
<evidence type="ECO:0000313" key="4">
    <source>
        <dbReference type="EMBL" id="OWP02434.1"/>
    </source>
</evidence>
<dbReference type="AlphaFoldDB" id="A0A218Z3Z9"/>
<feature type="transmembrane region" description="Helical" evidence="2">
    <location>
        <begin position="49"/>
        <end position="78"/>
    </location>
</feature>
<comment type="caution">
    <text evidence="4">The sequence shown here is derived from an EMBL/GenBank/DDBJ whole genome shotgun (WGS) entry which is preliminary data.</text>
</comment>
<feature type="region of interest" description="Disordered" evidence="1">
    <location>
        <begin position="949"/>
        <end position="1026"/>
    </location>
</feature>
<dbReference type="SUPFAM" id="SSF49265">
    <property type="entry name" value="Fibronectin type III"/>
    <property type="match status" value="1"/>
</dbReference>